<gene>
    <name evidence="1" type="ORF">PHSY_007303</name>
</gene>
<proteinExistence type="predicted"/>
<dbReference type="HOGENOM" id="CLU_2758895_0_0_1"/>
<organism evidence="1 2">
    <name type="scientific">Pseudozyma hubeiensis (strain SY62)</name>
    <name type="common">Yeast</name>
    <dbReference type="NCBI Taxonomy" id="1305764"/>
    <lineage>
        <taxon>Eukaryota</taxon>
        <taxon>Fungi</taxon>
        <taxon>Dikarya</taxon>
        <taxon>Basidiomycota</taxon>
        <taxon>Ustilaginomycotina</taxon>
        <taxon>Ustilaginomycetes</taxon>
        <taxon>Ustilaginales</taxon>
        <taxon>Ustilaginaceae</taxon>
        <taxon>Pseudozyma</taxon>
    </lineage>
</organism>
<name>R9PNI3_PSEHS</name>
<reference evidence="2" key="1">
    <citation type="journal article" date="2013" name="Genome Announc.">
        <title>Draft genome sequence of the basidiomycetous yeast-like fungus Pseudozyma hubeiensis SY62, which produces an abundant amount of the biosurfactant mannosylerythritol lipids.</title>
        <authorList>
            <person name="Konishi M."/>
            <person name="Hatada Y."/>
            <person name="Horiuchi J."/>
        </authorList>
    </citation>
    <scope>NUCLEOTIDE SEQUENCE [LARGE SCALE GENOMIC DNA]</scope>
    <source>
        <strain evidence="2">SY62</strain>
    </source>
</reference>
<dbReference type="AlphaFoldDB" id="R9PNI3"/>
<dbReference type="EMBL" id="DF238832">
    <property type="protein sequence ID" value="GAC99700.1"/>
    <property type="molecule type" value="Genomic_DNA"/>
</dbReference>
<protein>
    <submittedName>
        <fullName evidence="1">Uncharacterized protein</fullName>
    </submittedName>
</protein>
<sequence>MNSRCFSSRCTDMSVNADQATFCLDPSCIHITHPVHDAVFRHLSLRHRSSDIRGLALRITLPAASQTNWL</sequence>
<accession>R9PNI3</accession>
<dbReference type="RefSeq" id="XP_012193287.1">
    <property type="nucleotide sequence ID" value="XM_012337897.1"/>
</dbReference>
<dbReference type="GeneID" id="24112566"/>
<dbReference type="Proteomes" id="UP000014071">
    <property type="component" value="Unassembled WGS sequence"/>
</dbReference>
<evidence type="ECO:0000313" key="1">
    <source>
        <dbReference type="EMBL" id="GAC99700.1"/>
    </source>
</evidence>
<evidence type="ECO:0000313" key="2">
    <source>
        <dbReference type="Proteomes" id="UP000014071"/>
    </source>
</evidence>
<keyword evidence="2" id="KW-1185">Reference proteome</keyword>